<gene>
    <name evidence="1" type="ORF">SAMN02194393_00628</name>
</gene>
<keyword evidence="2" id="KW-1185">Reference proteome</keyword>
<dbReference type="Proteomes" id="UP000190285">
    <property type="component" value="Unassembled WGS sequence"/>
</dbReference>
<dbReference type="RefSeq" id="WP_079489258.1">
    <property type="nucleotide sequence ID" value="NZ_FUZT01000001.1"/>
</dbReference>
<proteinExistence type="predicted"/>
<name>A0A1T5IQ96_9FIRM</name>
<evidence type="ECO:0000313" key="2">
    <source>
        <dbReference type="Proteomes" id="UP000190285"/>
    </source>
</evidence>
<reference evidence="1 2" key="1">
    <citation type="submission" date="2017-02" db="EMBL/GenBank/DDBJ databases">
        <authorList>
            <person name="Peterson S.W."/>
        </authorList>
    </citation>
    <scope>NUCLEOTIDE SEQUENCE [LARGE SCALE GENOMIC DNA]</scope>
    <source>
        <strain evidence="1 2">M1</strain>
    </source>
</reference>
<organism evidence="1 2">
    <name type="scientific">Maledivibacter halophilus</name>
    <dbReference type="NCBI Taxonomy" id="36842"/>
    <lineage>
        <taxon>Bacteria</taxon>
        <taxon>Bacillati</taxon>
        <taxon>Bacillota</taxon>
        <taxon>Clostridia</taxon>
        <taxon>Peptostreptococcales</taxon>
        <taxon>Caminicellaceae</taxon>
        <taxon>Maledivibacter</taxon>
    </lineage>
</organism>
<evidence type="ECO:0000313" key="1">
    <source>
        <dbReference type="EMBL" id="SKC41285.1"/>
    </source>
</evidence>
<protein>
    <submittedName>
        <fullName evidence="1">Uncharacterized protein</fullName>
    </submittedName>
</protein>
<accession>A0A1T5IQ96</accession>
<dbReference type="EMBL" id="FUZT01000001">
    <property type="protein sequence ID" value="SKC41285.1"/>
    <property type="molecule type" value="Genomic_DNA"/>
</dbReference>
<dbReference type="AlphaFoldDB" id="A0A1T5IQ96"/>
<sequence length="144" mass="16115">MKTKNNLLNLGKKLGLNVKLDGIILKKGRLKSKAVAEAKEVLGFDYILYYDGVCYACYIANPPLHGATQPVPTPCLLGLEIIKEYKIDYKEAIKIFHTGNWGGQFTSIELKKPLHPNIKEPYWYFMSQLGVQVMIGADSGKVLI</sequence>
<dbReference type="OrthoDB" id="1117767at2"/>